<keyword evidence="3" id="KW-1185">Reference proteome</keyword>
<gene>
    <name evidence="2" type="ORF">HMPREF0027_0895</name>
</gene>
<feature type="transmembrane region" description="Helical" evidence="1">
    <location>
        <begin position="55"/>
        <end position="72"/>
    </location>
</feature>
<dbReference type="AlphaFoldDB" id="E8KGC8"/>
<dbReference type="GO" id="GO:0050482">
    <property type="term" value="P:arachidonate secretion"/>
    <property type="evidence" value="ECO:0007669"/>
    <property type="project" value="InterPro"/>
</dbReference>
<name>E8KGC8_9PAST</name>
<dbReference type="Proteomes" id="UP000005467">
    <property type="component" value="Unassembled WGS sequence"/>
</dbReference>
<evidence type="ECO:0000256" key="1">
    <source>
        <dbReference type="SAM" id="Phobius"/>
    </source>
</evidence>
<evidence type="ECO:0000313" key="2">
    <source>
        <dbReference type="EMBL" id="EFX92060.1"/>
    </source>
</evidence>
<evidence type="ECO:0000313" key="3">
    <source>
        <dbReference type="Proteomes" id="UP000005467"/>
    </source>
</evidence>
<dbReference type="GO" id="GO:0004623">
    <property type="term" value="F:phospholipase A2 activity"/>
    <property type="evidence" value="ECO:0007669"/>
    <property type="project" value="InterPro"/>
</dbReference>
<accession>E8KGC8</accession>
<proteinExistence type="predicted"/>
<dbReference type="InterPro" id="IPR036444">
    <property type="entry name" value="PLipase_A2_dom_sf"/>
</dbReference>
<dbReference type="GO" id="GO:0006644">
    <property type="term" value="P:phospholipid metabolic process"/>
    <property type="evidence" value="ECO:0007669"/>
    <property type="project" value="InterPro"/>
</dbReference>
<dbReference type="HOGENOM" id="CLU_2614072_0_0_6"/>
<dbReference type="RefSeq" id="WP_005622467.1">
    <property type="nucleotide sequence ID" value="NZ_GL831080.1"/>
</dbReference>
<evidence type="ECO:0008006" key="4">
    <source>
        <dbReference type="Google" id="ProtNLM"/>
    </source>
</evidence>
<comment type="caution">
    <text evidence="2">The sequence shown here is derived from an EMBL/GenBank/DDBJ whole genome shotgun (WGS) entry which is preliminary data.</text>
</comment>
<dbReference type="SUPFAM" id="SSF48619">
    <property type="entry name" value="Phospholipase A2, PLA2"/>
    <property type="match status" value="1"/>
</dbReference>
<organism evidence="2 3">
    <name type="scientific">Actinobacillus ureae ATCC 25976</name>
    <dbReference type="NCBI Taxonomy" id="887324"/>
    <lineage>
        <taxon>Bacteria</taxon>
        <taxon>Pseudomonadati</taxon>
        <taxon>Pseudomonadota</taxon>
        <taxon>Gammaproteobacteria</taxon>
        <taxon>Pasteurellales</taxon>
        <taxon>Pasteurellaceae</taxon>
        <taxon>Actinobacillus</taxon>
    </lineage>
</organism>
<protein>
    <recommendedName>
        <fullName evidence="4">Phospholipase A2</fullName>
    </recommendedName>
</protein>
<keyword evidence="1" id="KW-1133">Transmembrane helix</keyword>
<sequence length="78" mass="9339">MKPKKHYCTEWHNAPTSINSCCHQHDRDYGIKGTVTRAEADKRLRECMIKNGHPIKAWFFWVVVRLFGWIFYNKKNLS</sequence>
<keyword evidence="1" id="KW-0472">Membrane</keyword>
<reference evidence="2 3" key="1">
    <citation type="submission" date="2011-01" db="EMBL/GenBank/DDBJ databases">
        <authorList>
            <person name="Muzny D."/>
            <person name="Qin X."/>
            <person name="Deng J."/>
            <person name="Jiang H."/>
            <person name="Liu Y."/>
            <person name="Qu J."/>
            <person name="Song X.-Z."/>
            <person name="Zhang L."/>
            <person name="Thornton R."/>
            <person name="Coyle M."/>
            <person name="Francisco L."/>
            <person name="Jackson L."/>
            <person name="Javaid M."/>
            <person name="Korchina V."/>
            <person name="Kovar C."/>
            <person name="Mata R."/>
            <person name="Mathew T."/>
            <person name="Ngo R."/>
            <person name="Nguyen L."/>
            <person name="Nguyen N."/>
            <person name="Okwuonu G."/>
            <person name="Ongeri F."/>
            <person name="Pham C."/>
            <person name="Simmons D."/>
            <person name="Wilczek-Boney K."/>
            <person name="Hale W."/>
            <person name="Jakkamsetti A."/>
            <person name="Pham P."/>
            <person name="Ruth R."/>
            <person name="San Lucas F."/>
            <person name="Warren J."/>
            <person name="Zhang J."/>
            <person name="Zhao Z."/>
            <person name="Zhou C."/>
            <person name="Zhu D."/>
            <person name="Lee S."/>
            <person name="Bess C."/>
            <person name="Blankenburg K."/>
            <person name="Forbes L."/>
            <person name="Fu Q."/>
            <person name="Gubbala S."/>
            <person name="Hirani K."/>
            <person name="Jayaseelan J.C."/>
            <person name="Lara F."/>
            <person name="Munidasa M."/>
            <person name="Palculict T."/>
            <person name="Patil S."/>
            <person name="Pu L.-L."/>
            <person name="Saada N."/>
            <person name="Tang L."/>
            <person name="Weissenberger G."/>
            <person name="Zhu Y."/>
            <person name="Hemphill L."/>
            <person name="Shang Y."/>
            <person name="Youmans B."/>
            <person name="Ayvaz T."/>
            <person name="Ross M."/>
            <person name="Santibanez J."/>
            <person name="Aqrawi P."/>
            <person name="Gross S."/>
            <person name="Joshi V."/>
            <person name="Fowler G."/>
            <person name="Nazareth L."/>
            <person name="Reid J."/>
            <person name="Worley K."/>
            <person name="Petrosino J."/>
            <person name="Highlander S."/>
            <person name="Gibbs R."/>
        </authorList>
    </citation>
    <scope>NUCLEOTIDE SEQUENCE [LARGE SCALE GENOMIC DNA]</scope>
    <source>
        <strain evidence="2 3">ATCC 25976</strain>
    </source>
</reference>
<dbReference type="EMBL" id="AEVG01000059">
    <property type="protein sequence ID" value="EFX92060.1"/>
    <property type="molecule type" value="Genomic_DNA"/>
</dbReference>
<keyword evidence="1" id="KW-0812">Transmembrane</keyword>